<evidence type="ECO:0000313" key="1">
    <source>
        <dbReference type="EMBL" id="MBB5117670.1"/>
    </source>
</evidence>
<reference evidence="1 2" key="1">
    <citation type="submission" date="2020-08" db="EMBL/GenBank/DDBJ databases">
        <title>Genomic Encyclopedia of Type Strains, Phase III (KMG-III): the genomes of soil and plant-associated and newly described type strains.</title>
        <authorList>
            <person name="Whitman W."/>
        </authorList>
    </citation>
    <scope>NUCLEOTIDE SEQUENCE [LARGE SCALE GENOMIC DNA]</scope>
    <source>
        <strain evidence="1 2">CECT 3259</strain>
    </source>
</reference>
<gene>
    <name evidence="1" type="ORF">FHS36_001076</name>
</gene>
<dbReference type="EMBL" id="JACHJF010000002">
    <property type="protein sequence ID" value="MBB5117670.1"/>
    <property type="molecule type" value="Genomic_DNA"/>
</dbReference>
<name>A0A7W8B6F1_STREU</name>
<organism evidence="1 2">
    <name type="scientific">Streptomyces eurocidicus</name>
    <name type="common">Streptoverticillium eurocidicus</name>
    <dbReference type="NCBI Taxonomy" id="66423"/>
    <lineage>
        <taxon>Bacteria</taxon>
        <taxon>Bacillati</taxon>
        <taxon>Actinomycetota</taxon>
        <taxon>Actinomycetes</taxon>
        <taxon>Kitasatosporales</taxon>
        <taxon>Streptomycetaceae</taxon>
        <taxon>Streptomyces</taxon>
    </lineage>
</organism>
<dbReference type="RefSeq" id="WP_228773216.1">
    <property type="nucleotide sequence ID" value="NZ_JACHJF010000002.1"/>
</dbReference>
<protein>
    <submittedName>
        <fullName evidence="1">Uncharacterized protein</fullName>
    </submittedName>
</protein>
<comment type="caution">
    <text evidence="1">The sequence shown here is derived from an EMBL/GenBank/DDBJ whole genome shotgun (WGS) entry which is preliminary data.</text>
</comment>
<dbReference type="Proteomes" id="UP000528608">
    <property type="component" value="Unassembled WGS sequence"/>
</dbReference>
<proteinExistence type="predicted"/>
<dbReference type="AlphaFoldDB" id="A0A7W8B6F1"/>
<accession>A0A7W8B6F1</accession>
<sequence>MEPQLRLIAGGPCKTNGDDPPCGRDDCPTVFTTDRGTIAVQGYTTINRETPEGEGIVEIPEAVLREAFRALGW</sequence>
<evidence type="ECO:0000313" key="2">
    <source>
        <dbReference type="Proteomes" id="UP000528608"/>
    </source>
</evidence>